<keyword evidence="6" id="KW-0119">Carbohydrate metabolism</keyword>
<feature type="disulfide bond" evidence="7">
    <location>
        <begin position="229"/>
        <end position="243"/>
    </location>
</feature>
<feature type="domain" description="Chitin-binding type-1" evidence="9">
    <location>
        <begin position="411"/>
        <end position="454"/>
    </location>
</feature>
<dbReference type="Pfam" id="PF00187">
    <property type="entry name" value="Chitin_bind_1"/>
    <property type="match status" value="4"/>
</dbReference>
<feature type="disulfide bond" evidence="7">
    <location>
        <begin position="361"/>
        <end position="375"/>
    </location>
</feature>
<keyword evidence="4 8" id="KW-0732">Signal</keyword>
<evidence type="ECO:0000256" key="6">
    <source>
        <dbReference type="ARBA" id="ARBA00023277"/>
    </source>
</evidence>
<feature type="disulfide bond" evidence="7">
    <location>
        <begin position="356"/>
        <end position="368"/>
    </location>
</feature>
<dbReference type="SMR" id="A0A097F7X9"/>
<evidence type="ECO:0000256" key="4">
    <source>
        <dbReference type="ARBA" id="ARBA00022729"/>
    </source>
</evidence>
<feature type="chain" id="PRO_5001934568" evidence="8">
    <location>
        <begin position="20"/>
        <end position="465"/>
    </location>
</feature>
<reference evidence="10" key="1">
    <citation type="submission" date="2014-07" db="EMBL/GenBank/DDBJ databases">
        <title>Characterization of CBM18 gene family in the amphibian pathogen Batrachochytrium dendrobatidis role in chitin binding and chitinase protection.</title>
        <authorList>
            <person name="Stajich J.E."/>
            <person name="Liu P."/>
        </authorList>
    </citation>
    <scope>NUCLEOTIDE SEQUENCE</scope>
    <source>
        <strain evidence="10">JEL423</strain>
    </source>
</reference>
<feature type="domain" description="Chitin-binding type-1" evidence="9">
    <location>
        <begin position="279"/>
        <end position="322"/>
    </location>
</feature>
<feature type="domain" description="Chitin-binding type-1" evidence="9">
    <location>
        <begin position="147"/>
        <end position="190"/>
    </location>
</feature>
<feature type="signal peptide" evidence="8">
    <location>
        <begin position="1"/>
        <end position="19"/>
    </location>
</feature>
<proteinExistence type="evidence at transcript level"/>
<dbReference type="SUPFAM" id="SSF57016">
    <property type="entry name" value="Plant lectins/antimicrobial peptides"/>
    <property type="match status" value="7"/>
</dbReference>
<feature type="domain" description="Chitin-binding type-1" evidence="9">
    <location>
        <begin position="30"/>
        <end position="73"/>
    </location>
</feature>
<feature type="domain" description="Chitin-binding type-1" evidence="9">
    <location>
        <begin position="88"/>
        <end position="131"/>
    </location>
</feature>
<keyword evidence="5" id="KW-0378">Hydrolase</keyword>
<feature type="disulfide bond" evidence="7">
    <location>
        <begin position="427"/>
        <end position="441"/>
    </location>
</feature>
<dbReference type="PANTHER" id="PTHR46471">
    <property type="entry name" value="CHITIN DEACETYLASE"/>
    <property type="match status" value="1"/>
</dbReference>
<feature type="domain" description="Chitin-binding type-1" evidence="9">
    <location>
        <begin position="345"/>
        <end position="388"/>
    </location>
</feature>
<evidence type="ECO:0000259" key="9">
    <source>
        <dbReference type="PROSITE" id="PS50941"/>
    </source>
</evidence>
<dbReference type="AlphaFoldDB" id="A0A097F7X9"/>
<dbReference type="PANTHER" id="PTHR46471:SF2">
    <property type="entry name" value="CHITIN DEACETYLASE-RELATED"/>
    <property type="match status" value="1"/>
</dbReference>
<evidence type="ECO:0000256" key="1">
    <source>
        <dbReference type="ARBA" id="ARBA00001941"/>
    </source>
</evidence>
<evidence type="ECO:0000256" key="5">
    <source>
        <dbReference type="ARBA" id="ARBA00022801"/>
    </source>
</evidence>
<evidence type="ECO:0000256" key="3">
    <source>
        <dbReference type="ARBA" id="ARBA00022723"/>
    </source>
</evidence>
<dbReference type="GO" id="GO:0008061">
    <property type="term" value="F:chitin binding"/>
    <property type="evidence" value="ECO:0007669"/>
    <property type="project" value="UniProtKB-UniRule"/>
</dbReference>
<dbReference type="PROSITE" id="PS50941">
    <property type="entry name" value="CHIT_BIND_I_2"/>
    <property type="match status" value="7"/>
</dbReference>
<dbReference type="Gene3D" id="3.30.60.10">
    <property type="entry name" value="Endochitinase-like"/>
    <property type="match status" value="7"/>
</dbReference>
<keyword evidence="7" id="KW-1015">Disulfide bond</keyword>
<feature type="disulfide bond" evidence="7">
    <location>
        <begin position="99"/>
        <end position="111"/>
    </location>
</feature>
<name>A0A097F7X9_BATDE</name>
<evidence type="ECO:0000256" key="7">
    <source>
        <dbReference type="PROSITE-ProRule" id="PRU00261"/>
    </source>
</evidence>
<dbReference type="InterPro" id="IPR001002">
    <property type="entry name" value="Chitin-bd_1"/>
</dbReference>
<keyword evidence="3" id="KW-0479">Metal-binding</keyword>
<feature type="domain" description="Chitin-binding type-1" evidence="9">
    <location>
        <begin position="213"/>
        <end position="256"/>
    </location>
</feature>
<comment type="caution">
    <text evidence="7">Lacks conserved residue(s) required for the propagation of feature annotation.</text>
</comment>
<dbReference type="InterPro" id="IPR018371">
    <property type="entry name" value="Chitin-binding_1_CS"/>
</dbReference>
<comment type="cofactor">
    <cofactor evidence="1">
        <name>Co(2+)</name>
        <dbReference type="ChEBI" id="CHEBI:48828"/>
    </cofactor>
</comment>
<dbReference type="SMART" id="SM00270">
    <property type="entry name" value="ChtBD1"/>
    <property type="match status" value="7"/>
</dbReference>
<dbReference type="GO" id="GO:0046872">
    <property type="term" value="F:metal ion binding"/>
    <property type="evidence" value="ECO:0007669"/>
    <property type="project" value="UniProtKB-KW"/>
</dbReference>
<dbReference type="PROSITE" id="PS00026">
    <property type="entry name" value="CHIT_BIND_I_1"/>
    <property type="match status" value="1"/>
</dbReference>
<keyword evidence="2 7" id="KW-0147">Chitin-binding</keyword>
<dbReference type="InterPro" id="IPR036861">
    <property type="entry name" value="Endochitinase-like_sf"/>
</dbReference>
<feature type="disulfide bond" evidence="7">
    <location>
        <begin position="104"/>
        <end position="118"/>
    </location>
</feature>
<feature type="disulfide bond" evidence="7">
    <location>
        <begin position="290"/>
        <end position="302"/>
    </location>
</feature>
<dbReference type="GO" id="GO:0016787">
    <property type="term" value="F:hydrolase activity"/>
    <property type="evidence" value="ECO:0007669"/>
    <property type="project" value="UniProtKB-KW"/>
</dbReference>
<feature type="disulfide bond" evidence="7">
    <location>
        <begin position="295"/>
        <end position="309"/>
    </location>
</feature>
<feature type="disulfide bond" evidence="7">
    <location>
        <begin position="422"/>
        <end position="434"/>
    </location>
</feature>
<feature type="disulfide bond" evidence="7">
    <location>
        <begin position="46"/>
        <end position="60"/>
    </location>
</feature>
<evidence type="ECO:0000256" key="8">
    <source>
        <dbReference type="SAM" id="SignalP"/>
    </source>
</evidence>
<gene>
    <name evidence="10" type="primary">CBM18-LL1</name>
</gene>
<dbReference type="CDD" id="cd00035">
    <property type="entry name" value="ChtBD1"/>
    <property type="match status" value="5"/>
</dbReference>
<feature type="disulfide bond" evidence="7">
    <location>
        <begin position="158"/>
        <end position="170"/>
    </location>
</feature>
<sequence length="465" mass="49022">MVVIIHAVLIAALATVVFGQPGMSFTVSTNGRCGKKLGTTCPGNSCCSQNNMCGHSDSDCGDGCQIGYGLCSEIRSSITLSSKVTIYDGQCGPEFKIKCFKNRCCSKKGYCGLGSYYCQAGCKKGYGDCWGTNTPSILNSNFVYNPSNSCGPDVNIRCGDKKCCSIGGVCGSSNYHCGVGCQGRYGSCSKAGTSTDLISVLPKSNIKHPISKNNRCGKKFGTRCPGQKCCSGKGFCGKTPSHCGKNCQKDFGPCSKAETSTELISVLPKSSIRHLISKNNRCGKKFGTRCPGQKCCSGKGFCGKTPSHCGKNCQKDFGSCSKAGTSTDLISVLPKSSIRHLISKNNRCGKKFGTRCPGQKCCSGKGFCGKTPSHCGKNCQKDFGSCSKAETSTELISVLPKSNIKHPISKNNRCGKKFGTRCPGQKCCSGKGFCGKTPSHCGKNCQKSFGSCSKAKTVLKSKAEL</sequence>
<dbReference type="EMBL" id="KM099424">
    <property type="protein sequence ID" value="AIT18659.1"/>
    <property type="molecule type" value="mRNA"/>
</dbReference>
<evidence type="ECO:0000313" key="10">
    <source>
        <dbReference type="EMBL" id="AIT18659.1"/>
    </source>
</evidence>
<protein>
    <submittedName>
        <fullName evidence="10">Lectin-like protein</fullName>
    </submittedName>
</protein>
<accession>A0A097F7X9</accession>
<evidence type="ECO:0000256" key="2">
    <source>
        <dbReference type="ARBA" id="ARBA00022669"/>
    </source>
</evidence>
<feature type="disulfide bond" evidence="7">
    <location>
        <begin position="41"/>
        <end position="53"/>
    </location>
</feature>
<organism evidence="10">
    <name type="scientific">Batrachochytrium dendrobatidis</name>
    <name type="common">Frog chytrid fungus</name>
    <dbReference type="NCBI Taxonomy" id="109871"/>
    <lineage>
        <taxon>Eukaryota</taxon>
        <taxon>Fungi</taxon>
        <taxon>Fungi incertae sedis</taxon>
        <taxon>Chytridiomycota</taxon>
        <taxon>Chytridiomycota incertae sedis</taxon>
        <taxon>Chytridiomycetes</taxon>
        <taxon>Rhizophydiales</taxon>
        <taxon>Rhizophydiales incertae sedis</taxon>
        <taxon>Batrachochytrium</taxon>
    </lineage>
</organism>
<feature type="disulfide bond" evidence="7">
    <location>
        <begin position="224"/>
        <end position="236"/>
    </location>
</feature>
<feature type="disulfide bond" evidence="7">
    <location>
        <begin position="163"/>
        <end position="177"/>
    </location>
</feature>